<dbReference type="Proteomes" id="UP000029781">
    <property type="component" value="Segment"/>
</dbReference>
<dbReference type="KEGG" id="vg:9887893"/>
<dbReference type="RefSeq" id="YP_003970123.1">
    <property type="nucleotide sequence ID" value="NC_014637.1"/>
</dbReference>
<keyword evidence="2" id="KW-1185">Reference proteome</keyword>
<proteinExistence type="predicted"/>
<organismHost>
    <name type="scientific">Cafeteria roenbergensis</name>
    <name type="common">Marine flagellate</name>
    <dbReference type="NCBI Taxonomy" id="33653"/>
</organismHost>
<dbReference type="EMBL" id="GU244497">
    <property type="protein sequence ID" value="ADO67524.1"/>
    <property type="molecule type" value="Genomic_DNA"/>
</dbReference>
<dbReference type="GeneID" id="9887893"/>
<evidence type="ECO:0000313" key="1">
    <source>
        <dbReference type="EMBL" id="ADO67524.1"/>
    </source>
</evidence>
<reference evidence="1 2" key="1">
    <citation type="journal article" date="2010" name="Proc. Natl. Acad. Sci. U.S.A.">
        <title>Giant virus with a remarkable complement of genes infects marine zooplankton.</title>
        <authorList>
            <person name="Fischer M.G."/>
            <person name="Allen M.J."/>
            <person name="Wilson W.H."/>
            <person name="Suttle C.A."/>
        </authorList>
    </citation>
    <scope>NUCLEOTIDE SEQUENCE [LARGE SCALE GENOMIC DNA]</scope>
    <source>
        <strain evidence="1 2">BV-PW1</strain>
    </source>
</reference>
<evidence type="ECO:0000313" key="2">
    <source>
        <dbReference type="Proteomes" id="UP000029781"/>
    </source>
</evidence>
<accession>E3T5R1</accession>
<gene>
    <name evidence="1" type="ORF">crov490</name>
</gene>
<organism evidence="1 2">
    <name type="scientific">Cafeteria roenbergensis virus (strain BV-PW1)</name>
    <name type="common">CroV</name>
    <dbReference type="NCBI Taxonomy" id="693272"/>
    <lineage>
        <taxon>Viruses</taxon>
        <taxon>Varidnaviria</taxon>
        <taxon>Bamfordvirae</taxon>
        <taxon>Nucleocytoviricota</taxon>
        <taxon>Megaviricetes</taxon>
        <taxon>Imitervirales</taxon>
        <taxon>Mimiviridae</taxon>
        <taxon>Aliimimivirinae</taxon>
        <taxon>Rheavirus</taxon>
        <taxon>Rheavirus sinusmexicani</taxon>
    </lineage>
</organism>
<protein>
    <submittedName>
        <fullName evidence="1">Uncharacterized protein</fullName>
    </submittedName>
</protein>
<name>E3T5R1_CROVB</name>
<sequence>MPITSKDFSNYNNNTCLVDKYDKLYKNSRCISIISPDKTLLSGEGSEDVLNIVGPPIIYTGNSFSSTSCIPCGNYCSDLN</sequence>